<reference evidence="2 3" key="1">
    <citation type="submission" date="2024-04" db="EMBL/GenBank/DDBJ databases">
        <title>Genome assembly C_amara_ONT_v2.</title>
        <authorList>
            <person name="Yant L."/>
            <person name="Moore C."/>
            <person name="Slenker M."/>
        </authorList>
    </citation>
    <scope>NUCLEOTIDE SEQUENCE [LARGE SCALE GENOMIC DNA]</scope>
    <source>
        <tissue evidence="2">Leaf</tissue>
    </source>
</reference>
<dbReference type="AlphaFoldDB" id="A0ABD1A454"/>
<evidence type="ECO:0000313" key="2">
    <source>
        <dbReference type="EMBL" id="KAL1201582.1"/>
    </source>
</evidence>
<dbReference type="InterPro" id="IPR050804">
    <property type="entry name" value="MCC"/>
</dbReference>
<comment type="caution">
    <text evidence="2">The sequence shown here is derived from an EMBL/GenBank/DDBJ whole genome shotgun (WGS) entry which is preliminary data.</text>
</comment>
<protein>
    <submittedName>
        <fullName evidence="2">MATH domain and coiled-coil domain-containing protein</fullName>
    </submittedName>
</protein>
<accession>A0ABD1A454</accession>
<proteinExistence type="predicted"/>
<keyword evidence="3" id="KW-1185">Reference proteome</keyword>
<dbReference type="Proteomes" id="UP001558713">
    <property type="component" value="Unassembled WGS sequence"/>
</dbReference>
<gene>
    <name evidence="2" type="ORF">V5N11_000248</name>
</gene>
<feature type="compositionally biased region" description="Acidic residues" evidence="1">
    <location>
        <begin position="12"/>
        <end position="32"/>
    </location>
</feature>
<sequence length="167" mass="19001">MSKKENKCVPSDSEDDDYSSPEDSSSEEEETVEVNGFQVLVSQENQVREMFEKHPDLTSNFDIKNQELKDAYMDVLLDLIGTLWMSTKDLSLEDLNKANSMLFDLTRAGLNVGWLCQKLDAAYLNREKQRVSKARIRELEEQVKKRKLALPDLKSDLKKAKAAAPAS</sequence>
<evidence type="ECO:0000256" key="1">
    <source>
        <dbReference type="SAM" id="MobiDB-lite"/>
    </source>
</evidence>
<dbReference type="PANTHER" id="PTHR46236:SF2">
    <property type="entry name" value="PHOSPHOLIPASE-LIKE PROTEIN (PEARLI 4) FAMILY PROTEIN"/>
    <property type="match status" value="1"/>
</dbReference>
<dbReference type="EMBL" id="JBANAX010000585">
    <property type="protein sequence ID" value="KAL1201582.1"/>
    <property type="molecule type" value="Genomic_DNA"/>
</dbReference>
<dbReference type="PANTHER" id="PTHR46236">
    <property type="entry name" value="TRAF-LIKE SUPERFAMILY PROTEIN"/>
    <property type="match status" value="1"/>
</dbReference>
<name>A0ABD1A454_CARAN</name>
<evidence type="ECO:0000313" key="3">
    <source>
        <dbReference type="Proteomes" id="UP001558713"/>
    </source>
</evidence>
<feature type="region of interest" description="Disordered" evidence="1">
    <location>
        <begin position="1"/>
        <end position="34"/>
    </location>
</feature>
<organism evidence="2 3">
    <name type="scientific">Cardamine amara subsp. amara</name>
    <dbReference type="NCBI Taxonomy" id="228776"/>
    <lineage>
        <taxon>Eukaryota</taxon>
        <taxon>Viridiplantae</taxon>
        <taxon>Streptophyta</taxon>
        <taxon>Embryophyta</taxon>
        <taxon>Tracheophyta</taxon>
        <taxon>Spermatophyta</taxon>
        <taxon>Magnoliopsida</taxon>
        <taxon>eudicotyledons</taxon>
        <taxon>Gunneridae</taxon>
        <taxon>Pentapetalae</taxon>
        <taxon>rosids</taxon>
        <taxon>malvids</taxon>
        <taxon>Brassicales</taxon>
        <taxon>Brassicaceae</taxon>
        <taxon>Cardamineae</taxon>
        <taxon>Cardamine</taxon>
    </lineage>
</organism>